<evidence type="ECO:0000313" key="1">
    <source>
        <dbReference type="EMBL" id="OCL06690.1"/>
    </source>
</evidence>
<gene>
    <name evidence="1" type="ORF">AOQ84DRAFT_440678</name>
</gene>
<sequence length="172" mass="19807">MGHLHSLTVIADMRGHRDWTTINVIEFNPRLLLPLCKIRVNGTFDVFVTWPENHPVERGALRHGVPFQIGRLPAQQLDWVEVEVPFNVYCLHRPDRRIIPRGSRGMAHRSTEYDSASTMTQKYRLAHTYYGGWIEFSHCPNTMKDFVTQGAKRAPDKFKHHGQLNGPSFSTS</sequence>
<proteinExistence type="predicted"/>
<accession>A0A8E2EXY7</accession>
<organism evidence="1 2">
    <name type="scientific">Glonium stellatum</name>
    <dbReference type="NCBI Taxonomy" id="574774"/>
    <lineage>
        <taxon>Eukaryota</taxon>
        <taxon>Fungi</taxon>
        <taxon>Dikarya</taxon>
        <taxon>Ascomycota</taxon>
        <taxon>Pezizomycotina</taxon>
        <taxon>Dothideomycetes</taxon>
        <taxon>Pleosporomycetidae</taxon>
        <taxon>Gloniales</taxon>
        <taxon>Gloniaceae</taxon>
        <taxon>Glonium</taxon>
    </lineage>
</organism>
<dbReference type="EMBL" id="KV750006">
    <property type="protein sequence ID" value="OCL06690.1"/>
    <property type="molecule type" value="Genomic_DNA"/>
</dbReference>
<evidence type="ECO:0000313" key="2">
    <source>
        <dbReference type="Proteomes" id="UP000250140"/>
    </source>
</evidence>
<dbReference type="Proteomes" id="UP000250140">
    <property type="component" value="Unassembled WGS sequence"/>
</dbReference>
<keyword evidence="2" id="KW-1185">Reference proteome</keyword>
<protein>
    <submittedName>
        <fullName evidence="1">Uncharacterized protein</fullName>
    </submittedName>
</protein>
<dbReference type="AlphaFoldDB" id="A0A8E2EXY7"/>
<name>A0A8E2EXY7_9PEZI</name>
<reference evidence="1 2" key="1">
    <citation type="journal article" date="2016" name="Nat. Commun.">
        <title>Ectomycorrhizal ecology is imprinted in the genome of the dominant symbiotic fungus Cenococcum geophilum.</title>
        <authorList>
            <consortium name="DOE Joint Genome Institute"/>
            <person name="Peter M."/>
            <person name="Kohler A."/>
            <person name="Ohm R.A."/>
            <person name="Kuo A."/>
            <person name="Krutzmann J."/>
            <person name="Morin E."/>
            <person name="Arend M."/>
            <person name="Barry K.W."/>
            <person name="Binder M."/>
            <person name="Choi C."/>
            <person name="Clum A."/>
            <person name="Copeland A."/>
            <person name="Grisel N."/>
            <person name="Haridas S."/>
            <person name="Kipfer T."/>
            <person name="LaButti K."/>
            <person name="Lindquist E."/>
            <person name="Lipzen A."/>
            <person name="Maire R."/>
            <person name="Meier B."/>
            <person name="Mihaltcheva S."/>
            <person name="Molinier V."/>
            <person name="Murat C."/>
            <person name="Poggeler S."/>
            <person name="Quandt C.A."/>
            <person name="Sperisen C."/>
            <person name="Tritt A."/>
            <person name="Tisserant E."/>
            <person name="Crous P.W."/>
            <person name="Henrissat B."/>
            <person name="Nehls U."/>
            <person name="Egli S."/>
            <person name="Spatafora J.W."/>
            <person name="Grigoriev I.V."/>
            <person name="Martin F.M."/>
        </authorList>
    </citation>
    <scope>NUCLEOTIDE SEQUENCE [LARGE SCALE GENOMIC DNA]</scope>
    <source>
        <strain evidence="1 2">CBS 207.34</strain>
    </source>
</reference>